<dbReference type="EMBL" id="JARXVQ010000001">
    <property type="protein sequence ID" value="MDH6182274.1"/>
    <property type="molecule type" value="Genomic_DNA"/>
</dbReference>
<evidence type="ECO:0000256" key="5">
    <source>
        <dbReference type="PROSITE-ProRule" id="PRU00335"/>
    </source>
</evidence>
<feature type="domain" description="HTH tetR-type" evidence="6">
    <location>
        <begin position="2"/>
        <end position="62"/>
    </location>
</feature>
<accession>A0ABT6KSX6</accession>
<dbReference type="InterPro" id="IPR036271">
    <property type="entry name" value="Tet_transcr_reg_TetR-rel_C_sf"/>
</dbReference>
<dbReference type="Pfam" id="PF13977">
    <property type="entry name" value="TetR_C_6"/>
    <property type="match status" value="1"/>
</dbReference>
<dbReference type="SUPFAM" id="SSF48498">
    <property type="entry name" value="Tetracyclin repressor-like, C-terminal domain"/>
    <property type="match status" value="1"/>
</dbReference>
<dbReference type="Proteomes" id="UP001160142">
    <property type="component" value="Unassembled WGS sequence"/>
</dbReference>
<keyword evidence="1" id="KW-0678">Repressor</keyword>
<evidence type="ECO:0000313" key="8">
    <source>
        <dbReference type="Proteomes" id="UP001160142"/>
    </source>
</evidence>
<keyword evidence="8" id="KW-1185">Reference proteome</keyword>
<evidence type="ECO:0000313" key="7">
    <source>
        <dbReference type="EMBL" id="MDH6182274.1"/>
    </source>
</evidence>
<dbReference type="InterPro" id="IPR050109">
    <property type="entry name" value="HTH-type_TetR-like_transc_reg"/>
</dbReference>
<dbReference type="InterPro" id="IPR009057">
    <property type="entry name" value="Homeodomain-like_sf"/>
</dbReference>
<dbReference type="InterPro" id="IPR001647">
    <property type="entry name" value="HTH_TetR"/>
</dbReference>
<evidence type="ECO:0000256" key="4">
    <source>
        <dbReference type="ARBA" id="ARBA00023163"/>
    </source>
</evidence>
<evidence type="ECO:0000256" key="1">
    <source>
        <dbReference type="ARBA" id="ARBA00022491"/>
    </source>
</evidence>
<keyword evidence="3 5" id="KW-0238">DNA-binding</keyword>
<protein>
    <submittedName>
        <fullName evidence="7">AcrR family transcriptional regulator</fullName>
    </submittedName>
</protein>
<proteinExistence type="predicted"/>
<sequence>MSARRDEIVEAARLVFLEGGASAVTVRSVASRAGIGASTLRHYFPSQRDLHNAVFTAAFDANLHDLRIRDTTVPPRDRLLECLWQFLEAADSTEAALEAWLEGFASMVRQRATPEMRAAWTAFTRQAQVRTVAWLEILDEEGAMLPGTADRHARMLLALIDGLAVAMLVPETRPTRDQLRETLGDAVATVVTG</sequence>
<dbReference type="Gene3D" id="1.10.357.10">
    <property type="entry name" value="Tetracycline Repressor, domain 2"/>
    <property type="match status" value="1"/>
</dbReference>
<keyword evidence="4" id="KW-0804">Transcription</keyword>
<evidence type="ECO:0000259" key="6">
    <source>
        <dbReference type="PROSITE" id="PS50977"/>
    </source>
</evidence>
<evidence type="ECO:0000256" key="2">
    <source>
        <dbReference type="ARBA" id="ARBA00023015"/>
    </source>
</evidence>
<dbReference type="SUPFAM" id="SSF46689">
    <property type="entry name" value="Homeodomain-like"/>
    <property type="match status" value="1"/>
</dbReference>
<dbReference type="PANTHER" id="PTHR30055:SF234">
    <property type="entry name" value="HTH-TYPE TRANSCRIPTIONAL REGULATOR BETI"/>
    <property type="match status" value="1"/>
</dbReference>
<keyword evidence="2" id="KW-0805">Transcription regulation</keyword>
<evidence type="ECO:0000256" key="3">
    <source>
        <dbReference type="ARBA" id="ARBA00023125"/>
    </source>
</evidence>
<reference evidence="7 8" key="1">
    <citation type="submission" date="2023-04" db="EMBL/GenBank/DDBJ databases">
        <title>Genome Encyclopedia of Bacteria and Archaea VI: Functional Genomics of Type Strains.</title>
        <authorList>
            <person name="Whitman W."/>
        </authorList>
    </citation>
    <scope>NUCLEOTIDE SEQUENCE [LARGE SCALE GENOMIC DNA]</scope>
    <source>
        <strain evidence="7 8">SG_E_30_P1</strain>
    </source>
</reference>
<dbReference type="InterPro" id="IPR039538">
    <property type="entry name" value="BetI_C"/>
</dbReference>
<dbReference type="PRINTS" id="PR00455">
    <property type="entry name" value="HTHTETR"/>
</dbReference>
<dbReference type="PANTHER" id="PTHR30055">
    <property type="entry name" value="HTH-TYPE TRANSCRIPTIONAL REGULATOR RUTR"/>
    <property type="match status" value="1"/>
</dbReference>
<organism evidence="7 8">
    <name type="scientific">Antiquaquibacter oligotrophicus</name>
    <dbReference type="NCBI Taxonomy" id="2880260"/>
    <lineage>
        <taxon>Bacteria</taxon>
        <taxon>Bacillati</taxon>
        <taxon>Actinomycetota</taxon>
        <taxon>Actinomycetes</taxon>
        <taxon>Micrococcales</taxon>
        <taxon>Microbacteriaceae</taxon>
        <taxon>Antiquaquibacter</taxon>
    </lineage>
</organism>
<name>A0ABT6KSX6_9MICO</name>
<dbReference type="Pfam" id="PF00440">
    <property type="entry name" value="TetR_N"/>
    <property type="match status" value="1"/>
</dbReference>
<dbReference type="PROSITE" id="PS50977">
    <property type="entry name" value="HTH_TETR_2"/>
    <property type="match status" value="1"/>
</dbReference>
<gene>
    <name evidence="7" type="ORF">M2152_002456</name>
</gene>
<feature type="DNA-binding region" description="H-T-H motif" evidence="5">
    <location>
        <begin position="25"/>
        <end position="44"/>
    </location>
</feature>
<dbReference type="RefSeq" id="WP_322134558.1">
    <property type="nucleotide sequence ID" value="NZ_CP085036.1"/>
</dbReference>
<comment type="caution">
    <text evidence="7">The sequence shown here is derived from an EMBL/GenBank/DDBJ whole genome shotgun (WGS) entry which is preliminary data.</text>
</comment>